<protein>
    <submittedName>
        <fullName evidence="2">Polysaccharide deacetylase</fullName>
    </submittedName>
</protein>
<feature type="domain" description="NodB homology" evidence="1">
    <location>
        <begin position="23"/>
        <end position="214"/>
    </location>
</feature>
<dbReference type="Proteomes" id="UP000188551">
    <property type="component" value="Unassembled WGS sequence"/>
</dbReference>
<dbReference type="InterPro" id="IPR011330">
    <property type="entry name" value="Glyco_hydro/deAcase_b/a-brl"/>
</dbReference>
<organism evidence="2 4">
    <name type="scientific">Amycolatopsis azurea DSM 43854</name>
    <dbReference type="NCBI Taxonomy" id="1238180"/>
    <lineage>
        <taxon>Bacteria</taxon>
        <taxon>Bacillati</taxon>
        <taxon>Actinomycetota</taxon>
        <taxon>Actinomycetes</taxon>
        <taxon>Pseudonocardiales</taxon>
        <taxon>Pseudonocardiaceae</taxon>
        <taxon>Amycolatopsis</taxon>
    </lineage>
</organism>
<reference evidence="2 4" key="1">
    <citation type="submission" date="2012-10" db="EMBL/GenBank/DDBJ databases">
        <title>Genome assembly of Amycolatopsis azurea DSM 43854.</title>
        <authorList>
            <person name="Khatri I."/>
            <person name="Kaur I."/>
            <person name="Subramanian S."/>
            <person name="Mayilraj S."/>
        </authorList>
    </citation>
    <scope>NUCLEOTIDE SEQUENCE [LARGE SCALE GENOMIC DNA]</scope>
    <source>
        <strain evidence="2 4">DSM 43854</strain>
    </source>
</reference>
<evidence type="ECO:0000313" key="5">
    <source>
        <dbReference type="Proteomes" id="UP000188551"/>
    </source>
</evidence>
<dbReference type="CDD" id="cd10917">
    <property type="entry name" value="CE4_NodB_like_6s_7s"/>
    <property type="match status" value="1"/>
</dbReference>
<dbReference type="Pfam" id="PF01522">
    <property type="entry name" value="Polysacc_deac_1"/>
    <property type="match status" value="1"/>
</dbReference>
<dbReference type="AlphaFoldDB" id="M2QS11"/>
<accession>M2QS11</accession>
<sequence>MSDDEAETIPVGSSIHEVRTDTKTVVLTYDDGPEPDGTERVLEALREHGVTATFFVLMGRVRRFPRLFAEMADAGHEVGLHGVDHQRLTSIDPREVHHRTRDARSELEDRLGSEIRWFRPPYGLHSRDSWNAVDAAGLTTVLWTDALRDWWDRPTETHLEPVINAARPGTIMLAHDGFASHLDGVDDGRPPTLDRGRLTDLMVGVYREQGLSCCSLTEALDVGRPVTDVRLTP</sequence>
<dbReference type="InterPro" id="IPR002509">
    <property type="entry name" value="NODB_dom"/>
</dbReference>
<evidence type="ECO:0000313" key="4">
    <source>
        <dbReference type="Proteomes" id="UP000014137"/>
    </source>
</evidence>
<dbReference type="GO" id="GO:0005975">
    <property type="term" value="P:carbohydrate metabolic process"/>
    <property type="evidence" value="ECO:0007669"/>
    <property type="project" value="InterPro"/>
</dbReference>
<dbReference type="InterPro" id="IPR050248">
    <property type="entry name" value="Polysacc_deacetylase_ArnD"/>
</dbReference>
<dbReference type="PANTHER" id="PTHR10587">
    <property type="entry name" value="GLYCOSYL TRANSFERASE-RELATED"/>
    <property type="match status" value="1"/>
</dbReference>
<dbReference type="EMBL" id="MUXN01000002">
    <property type="protein sequence ID" value="OOC08057.1"/>
    <property type="molecule type" value="Genomic_DNA"/>
</dbReference>
<dbReference type="SUPFAM" id="SSF88713">
    <property type="entry name" value="Glycoside hydrolase/deacetylase"/>
    <property type="match status" value="1"/>
</dbReference>
<reference evidence="3 5" key="2">
    <citation type="submission" date="2017-02" db="EMBL/GenBank/DDBJ databases">
        <title>Amycolatopsis azurea DSM 43854 draft genome.</title>
        <authorList>
            <person name="Mayilraj S."/>
        </authorList>
    </citation>
    <scope>NUCLEOTIDE SEQUENCE [LARGE SCALE GENOMIC DNA]</scope>
    <source>
        <strain evidence="3 5">DSM 43854</strain>
    </source>
</reference>
<dbReference type="EMBL" id="ANMG01000010">
    <property type="protein sequence ID" value="EMD28622.1"/>
    <property type="molecule type" value="Genomic_DNA"/>
</dbReference>
<proteinExistence type="predicted"/>
<gene>
    <name evidence="3" type="ORF">B0293_04020</name>
    <name evidence="2" type="ORF">C791_0246</name>
</gene>
<name>M2QS11_9PSEU</name>
<evidence type="ECO:0000313" key="3">
    <source>
        <dbReference type="EMBL" id="OOC08057.1"/>
    </source>
</evidence>
<dbReference type="Proteomes" id="UP000014137">
    <property type="component" value="Unassembled WGS sequence"/>
</dbReference>
<evidence type="ECO:0000313" key="2">
    <source>
        <dbReference type="EMBL" id="EMD28622.1"/>
    </source>
</evidence>
<dbReference type="PANTHER" id="PTHR10587:SF137">
    <property type="entry name" value="4-DEOXY-4-FORMAMIDO-L-ARABINOSE-PHOSPHOUNDECAPRENOL DEFORMYLASE ARND-RELATED"/>
    <property type="match status" value="1"/>
</dbReference>
<dbReference type="PROSITE" id="PS51677">
    <property type="entry name" value="NODB"/>
    <property type="match status" value="1"/>
</dbReference>
<dbReference type="OrthoDB" id="9763050at2"/>
<evidence type="ECO:0000259" key="1">
    <source>
        <dbReference type="PROSITE" id="PS51677"/>
    </source>
</evidence>
<dbReference type="Gene3D" id="3.20.20.370">
    <property type="entry name" value="Glycoside hydrolase/deacetylase"/>
    <property type="match status" value="1"/>
</dbReference>
<dbReference type="RefSeq" id="WP_005152959.1">
    <property type="nucleotide sequence ID" value="NZ_ANMG01000010.1"/>
</dbReference>
<dbReference type="PATRIC" id="fig|1238180.3.peg.1604"/>
<comment type="caution">
    <text evidence="2">The sequence shown here is derived from an EMBL/GenBank/DDBJ whole genome shotgun (WGS) entry which is preliminary data.</text>
</comment>
<keyword evidence="5" id="KW-1185">Reference proteome</keyword>
<dbReference type="GO" id="GO:0016810">
    <property type="term" value="F:hydrolase activity, acting on carbon-nitrogen (but not peptide) bonds"/>
    <property type="evidence" value="ECO:0007669"/>
    <property type="project" value="InterPro"/>
</dbReference>